<dbReference type="Proteomes" id="UP000504638">
    <property type="component" value="Unplaced"/>
</dbReference>
<dbReference type="OrthoDB" id="18175at2759"/>
<evidence type="ECO:0000256" key="6">
    <source>
        <dbReference type="ARBA" id="ARBA00023128"/>
    </source>
</evidence>
<reference evidence="11 13" key="1">
    <citation type="submission" date="2020-01" db="EMBL/GenBank/DDBJ databases">
        <authorList>
            <consortium name="DOE Joint Genome Institute"/>
            <person name="Haridas S."/>
            <person name="Albert R."/>
            <person name="Binder M."/>
            <person name="Bloem J."/>
            <person name="Labutti K."/>
            <person name="Salamov A."/>
            <person name="Andreopoulos B."/>
            <person name="Baker S.E."/>
            <person name="Barry K."/>
            <person name="Bills G."/>
            <person name="Bluhm B.H."/>
            <person name="Cannon C."/>
            <person name="Castanera R."/>
            <person name="Culley D.E."/>
            <person name="Daum C."/>
            <person name="Ezra D."/>
            <person name="Gonzalez J.B."/>
            <person name="Henrissat B."/>
            <person name="Kuo A."/>
            <person name="Liang C."/>
            <person name="Lipzen A."/>
            <person name="Lutzoni F."/>
            <person name="Magnuson J."/>
            <person name="Mondo S."/>
            <person name="Nolan M."/>
            <person name="Ohm R."/>
            <person name="Pangilinan J."/>
            <person name="Park H.-J."/>
            <person name="Ramirez L."/>
            <person name="Alfaro M."/>
            <person name="Sun H."/>
            <person name="Tritt A."/>
            <person name="Yoshinaga Y."/>
            <person name="Zwiers L.-H."/>
            <person name="Turgeon B.G."/>
            <person name="Goodwin S.B."/>
            <person name="Spatafora J.W."/>
            <person name="Crous P.W."/>
            <person name="Grigoriev I.V."/>
        </authorList>
    </citation>
    <scope>NUCLEOTIDE SEQUENCE</scope>
    <source>
        <strain evidence="11 13">CBS 781.70</strain>
    </source>
</reference>
<protein>
    <recommendedName>
        <fullName evidence="14">Mitochondrial cytochrome c oxidase assembly factor</fullName>
    </recommendedName>
</protein>
<dbReference type="GO" id="GO:0005743">
    <property type="term" value="C:mitochondrial inner membrane"/>
    <property type="evidence" value="ECO:0007669"/>
    <property type="project" value="TreeGrafter"/>
</dbReference>
<evidence type="ECO:0000256" key="5">
    <source>
        <dbReference type="ARBA" id="ARBA00022989"/>
    </source>
</evidence>
<comment type="similarity">
    <text evidence="8">Belongs to the PET100 family.</text>
</comment>
<comment type="subcellular location">
    <subcellularLocation>
        <location evidence="1">Membrane</location>
        <topology evidence="1">Single-pass membrane protein</topology>
    </subcellularLocation>
    <subcellularLocation>
        <location evidence="2">Mitochondrion membrane</location>
    </subcellularLocation>
</comment>
<keyword evidence="3 10" id="KW-0812">Transmembrane</keyword>
<keyword evidence="6" id="KW-0496">Mitochondrion</keyword>
<evidence type="ECO:0000313" key="12">
    <source>
        <dbReference type="Proteomes" id="UP000504638"/>
    </source>
</evidence>
<dbReference type="GO" id="GO:0033617">
    <property type="term" value="P:mitochondrial respiratory chain complex IV assembly"/>
    <property type="evidence" value="ECO:0007669"/>
    <property type="project" value="InterPro"/>
</dbReference>
<evidence type="ECO:0008006" key="14">
    <source>
        <dbReference type="Google" id="ProtNLM"/>
    </source>
</evidence>
<organism evidence="11">
    <name type="scientific">Eremomyces bilateralis CBS 781.70</name>
    <dbReference type="NCBI Taxonomy" id="1392243"/>
    <lineage>
        <taxon>Eukaryota</taxon>
        <taxon>Fungi</taxon>
        <taxon>Dikarya</taxon>
        <taxon>Ascomycota</taxon>
        <taxon>Pezizomycotina</taxon>
        <taxon>Dothideomycetes</taxon>
        <taxon>Dothideomycetes incertae sedis</taxon>
        <taxon>Eremomycetales</taxon>
        <taxon>Eremomycetaceae</taxon>
        <taxon>Eremomyces</taxon>
    </lineage>
</organism>
<dbReference type="InterPro" id="IPR018625">
    <property type="entry name" value="Pet100"/>
</dbReference>
<evidence type="ECO:0000256" key="9">
    <source>
        <dbReference type="SAM" id="MobiDB-lite"/>
    </source>
</evidence>
<keyword evidence="5 10" id="KW-1133">Transmembrane helix</keyword>
<evidence type="ECO:0000256" key="10">
    <source>
        <dbReference type="SAM" id="Phobius"/>
    </source>
</evidence>
<feature type="transmembrane region" description="Helical" evidence="10">
    <location>
        <begin position="6"/>
        <end position="25"/>
    </location>
</feature>
<keyword evidence="7 10" id="KW-0472">Membrane</keyword>
<dbReference type="AlphaFoldDB" id="A0A6G1FXF1"/>
<evidence type="ECO:0000313" key="11">
    <source>
        <dbReference type="EMBL" id="KAF1810299.1"/>
    </source>
</evidence>
<keyword evidence="4" id="KW-0809">Transit peptide</keyword>
<dbReference type="GO" id="GO:0051082">
    <property type="term" value="F:unfolded protein binding"/>
    <property type="evidence" value="ECO:0007669"/>
    <property type="project" value="TreeGrafter"/>
</dbReference>
<feature type="compositionally biased region" description="Basic and acidic residues" evidence="9">
    <location>
        <begin position="70"/>
        <end position="80"/>
    </location>
</feature>
<evidence type="ECO:0000256" key="7">
    <source>
        <dbReference type="ARBA" id="ARBA00023136"/>
    </source>
</evidence>
<gene>
    <name evidence="11 13" type="ORF">P152DRAFT_421525</name>
</gene>
<dbReference type="Pfam" id="PF09803">
    <property type="entry name" value="Pet100"/>
    <property type="match status" value="1"/>
</dbReference>
<dbReference type="PANTHER" id="PTHR33968">
    <property type="entry name" value="PROTEIN PET100 HOMOLOG, MITOCHONDRIAL"/>
    <property type="match status" value="1"/>
</dbReference>
<reference evidence="13" key="3">
    <citation type="submission" date="2025-04" db="UniProtKB">
        <authorList>
            <consortium name="RefSeq"/>
        </authorList>
    </citation>
    <scope>IDENTIFICATION</scope>
    <source>
        <strain evidence="13">CBS 781.70</strain>
    </source>
</reference>
<evidence type="ECO:0000256" key="4">
    <source>
        <dbReference type="ARBA" id="ARBA00022946"/>
    </source>
</evidence>
<dbReference type="PANTHER" id="PTHR33968:SF1">
    <property type="entry name" value="PROTEIN PET100 HOMOLOG, MITOCHONDRIAL"/>
    <property type="match status" value="1"/>
</dbReference>
<feature type="region of interest" description="Disordered" evidence="9">
    <location>
        <begin position="70"/>
        <end position="89"/>
    </location>
</feature>
<evidence type="ECO:0000256" key="2">
    <source>
        <dbReference type="ARBA" id="ARBA00004325"/>
    </source>
</evidence>
<accession>A0A6G1FXF1</accession>
<dbReference type="GeneID" id="54417738"/>
<evidence type="ECO:0000256" key="3">
    <source>
        <dbReference type="ARBA" id="ARBA00022692"/>
    </source>
</evidence>
<name>A0A6G1FXF1_9PEZI</name>
<evidence type="ECO:0000256" key="8">
    <source>
        <dbReference type="ARBA" id="ARBA00038077"/>
    </source>
</evidence>
<evidence type="ECO:0000256" key="1">
    <source>
        <dbReference type="ARBA" id="ARBA00004167"/>
    </source>
</evidence>
<dbReference type="EMBL" id="ML975167">
    <property type="protein sequence ID" value="KAF1810299.1"/>
    <property type="molecule type" value="Genomic_DNA"/>
</dbReference>
<sequence length="89" mass="10368">MGGPNLEVFKFGFYIMFPIGIMYYFGTNLDSKFSVDGFWPSKEQSNKIPTEPEDIRAELERLRRRRLERRATRLAEETRSQQDMAGDGA</sequence>
<dbReference type="RefSeq" id="XP_033531930.1">
    <property type="nucleotide sequence ID" value="XM_033677168.1"/>
</dbReference>
<evidence type="ECO:0000313" key="13">
    <source>
        <dbReference type="RefSeq" id="XP_033531930.1"/>
    </source>
</evidence>
<reference evidence="13" key="2">
    <citation type="submission" date="2020-04" db="EMBL/GenBank/DDBJ databases">
        <authorList>
            <consortium name="NCBI Genome Project"/>
        </authorList>
    </citation>
    <scope>NUCLEOTIDE SEQUENCE</scope>
    <source>
        <strain evidence="13">CBS 781.70</strain>
    </source>
</reference>
<keyword evidence="12" id="KW-1185">Reference proteome</keyword>
<proteinExistence type="inferred from homology"/>